<dbReference type="Proteomes" id="UP000366872">
    <property type="component" value="Unassembled WGS sequence"/>
</dbReference>
<feature type="chain" id="PRO_5025479283" description="Outer membrane protein beta-barrel domain-containing protein" evidence="1">
    <location>
        <begin position="22"/>
        <end position="189"/>
    </location>
</feature>
<reference evidence="2 3" key="1">
    <citation type="submission" date="2019-04" db="EMBL/GenBank/DDBJ databases">
        <authorList>
            <person name="Van Vliet M D."/>
        </authorList>
    </citation>
    <scope>NUCLEOTIDE SEQUENCE [LARGE SCALE GENOMIC DNA]</scope>
    <source>
        <strain evidence="2 3">F1</strain>
    </source>
</reference>
<accession>A0A6C2TX26</accession>
<dbReference type="AlphaFoldDB" id="A0A6C2TX26"/>
<evidence type="ECO:0008006" key="4">
    <source>
        <dbReference type="Google" id="ProtNLM"/>
    </source>
</evidence>
<keyword evidence="1" id="KW-0732">Signal</keyword>
<gene>
    <name evidence="2" type="ORF">PDESU_00642</name>
</gene>
<feature type="signal peptide" evidence="1">
    <location>
        <begin position="1"/>
        <end position="21"/>
    </location>
</feature>
<protein>
    <recommendedName>
        <fullName evidence="4">Outer membrane protein beta-barrel domain-containing protein</fullName>
    </recommendedName>
</protein>
<organism evidence="2 3">
    <name type="scientific">Pontiella desulfatans</name>
    <dbReference type="NCBI Taxonomy" id="2750659"/>
    <lineage>
        <taxon>Bacteria</taxon>
        <taxon>Pseudomonadati</taxon>
        <taxon>Kiritimatiellota</taxon>
        <taxon>Kiritimatiellia</taxon>
        <taxon>Kiritimatiellales</taxon>
        <taxon>Pontiellaceae</taxon>
        <taxon>Pontiella</taxon>
    </lineage>
</organism>
<dbReference type="EMBL" id="CAAHFG010000001">
    <property type="protein sequence ID" value="VGO12092.1"/>
    <property type="molecule type" value="Genomic_DNA"/>
</dbReference>
<keyword evidence="3" id="KW-1185">Reference proteome</keyword>
<name>A0A6C2TX26_PONDE</name>
<evidence type="ECO:0000256" key="1">
    <source>
        <dbReference type="SAM" id="SignalP"/>
    </source>
</evidence>
<proteinExistence type="predicted"/>
<evidence type="ECO:0000313" key="2">
    <source>
        <dbReference type="EMBL" id="VGO12092.1"/>
    </source>
</evidence>
<sequence length="189" mass="20854">MRMKAWIGLLMAMLVVASGYGAEEENQWDFVVGASFVSKDFFADSDEIFNDYGWLGVSLGFEHWVGRNISVRGSCDVLFSGDDYDYADGSYMNTMVVPSIYGQWFFAGDRLLYLSVGASIAFPFTNSDYFDYSTGGFGAGGGLGVAFLDGRQKVEIGYFYLPVNVEATESGIIDDYNFGGPMIRYFAGF</sequence>
<evidence type="ECO:0000313" key="3">
    <source>
        <dbReference type="Proteomes" id="UP000366872"/>
    </source>
</evidence>